<evidence type="ECO:0000313" key="5">
    <source>
        <dbReference type="EMBL" id="KAL3856983.1"/>
    </source>
</evidence>
<dbReference type="PANTHER" id="PTHR10656">
    <property type="entry name" value="CELL FATE DETERMINING PROTEIN MAB21-RELATED"/>
    <property type="match status" value="1"/>
</dbReference>
<evidence type="ECO:0000259" key="3">
    <source>
        <dbReference type="Pfam" id="PF03281"/>
    </source>
</evidence>
<dbReference type="Gene3D" id="1.10.1410.40">
    <property type="match status" value="1"/>
</dbReference>
<reference evidence="5 6" key="1">
    <citation type="submission" date="2024-11" db="EMBL/GenBank/DDBJ databases">
        <title>Chromosome-level genome assembly of the freshwater bivalve Anodonta woodiana.</title>
        <authorList>
            <person name="Chen X."/>
        </authorList>
    </citation>
    <scope>NUCLEOTIDE SEQUENCE [LARGE SCALE GENOMIC DNA]</scope>
    <source>
        <strain evidence="5">MN2024</strain>
        <tissue evidence="5">Gills</tissue>
    </source>
</reference>
<keyword evidence="2" id="KW-0472">Membrane</keyword>
<feature type="domain" description="Mab-21-like nucleotidyltransferase" evidence="3">
    <location>
        <begin position="173"/>
        <end position="247"/>
    </location>
</feature>
<accession>A0ABD3V859</accession>
<sequence>MNIPEYYEDVSIRLTDVLDASGLREDLRWWRINTWLQIEELEQLFTRIVLNKSYRLCYFGSQAEATTIHGLSSDIDRLVIAISDTVLEDLQLWELNPHTQRTFLMVTDDITPPGYVKLQLVERDAPILVNDYEDETIRTDSKGRSVLGNNIGDQQPVDNEYRHGPADYVHYSRVTMDCVLALQTHCWPCQAAQWLSSRVRRHNWPSRQMIDVIRQTGVLLVPVGQKLSSEQHLEWRLSFSFGEKLLMMKMNSTQYKCYVMLKCIKRAFINVNAGEDVITSYHCKTCMFYLMESQPISIWIPSNLLFCIDLCLKLLLSWVECQNCPNYFIPEENMFLGRNLGPVKDDIASILHKLLGHKARYITRISVENIGENVVSVCQSLPMDLVDPNEKTLQTTLAHLNTILDFVGFVAATYGNVSRYVFMSSHGLRQDVVSIVQSLYCSGLGIHLTSQSLEQHIPNQEQLTLAHELLHWGAMSDVASGHLKLAAFYLARNDLNTMEEVLNHVDAKLTDYVYGGVGMFSRENTYSQIVNERVSLAQLVRNHFALPVMYGVLDIHSIPKALIAEIFRSTVSETGINILVEHWIPMVVLGTSLYLYFLQYQCYHLQRRVKMTLVALSNMIWISQVYIHSLDKNLADTSEVSCPHDIRLDKYVHFSKVTTSLNLLAYCFFLRVRPMDAFKILCKSMKMKNHHNAAMWQIAIFIISTARLRVRQGNNK</sequence>
<dbReference type="Pfam" id="PF03281">
    <property type="entry name" value="Mab-21"/>
    <property type="match status" value="1"/>
</dbReference>
<dbReference type="SMART" id="SM01265">
    <property type="entry name" value="Mab-21"/>
    <property type="match status" value="1"/>
</dbReference>
<dbReference type="PANTHER" id="PTHR10656:SF69">
    <property type="entry name" value="MAB-21-LIKE HHH_H2TH-LIKE DOMAIN-CONTAINING PROTEIN"/>
    <property type="match status" value="1"/>
</dbReference>
<protein>
    <submittedName>
        <fullName evidence="5">Uncharacterized protein</fullName>
    </submittedName>
</protein>
<gene>
    <name evidence="5" type="ORF">ACJMK2_011687</name>
</gene>
<evidence type="ECO:0000256" key="1">
    <source>
        <dbReference type="ARBA" id="ARBA00008307"/>
    </source>
</evidence>
<dbReference type="InterPro" id="IPR046903">
    <property type="entry name" value="Mab-21-like_nuc_Trfase"/>
</dbReference>
<evidence type="ECO:0000259" key="4">
    <source>
        <dbReference type="Pfam" id="PF20266"/>
    </source>
</evidence>
<dbReference type="InterPro" id="IPR046906">
    <property type="entry name" value="Mab-21_HhH/H2TH-like"/>
</dbReference>
<keyword evidence="6" id="KW-1185">Reference proteome</keyword>
<dbReference type="EMBL" id="JBJQND010000013">
    <property type="protein sequence ID" value="KAL3856983.1"/>
    <property type="molecule type" value="Genomic_DNA"/>
</dbReference>
<feature type="transmembrane region" description="Helical" evidence="2">
    <location>
        <begin position="609"/>
        <end position="627"/>
    </location>
</feature>
<evidence type="ECO:0000313" key="6">
    <source>
        <dbReference type="Proteomes" id="UP001634394"/>
    </source>
</evidence>
<dbReference type="Pfam" id="PF20266">
    <property type="entry name" value="Mab-21_C"/>
    <property type="match status" value="1"/>
</dbReference>
<feature type="domain" description="Mab-21-like HhH/H2TH-like" evidence="4">
    <location>
        <begin position="256"/>
        <end position="336"/>
    </location>
</feature>
<dbReference type="Proteomes" id="UP001634394">
    <property type="component" value="Unassembled WGS sequence"/>
</dbReference>
<feature type="transmembrane region" description="Helical" evidence="2">
    <location>
        <begin position="578"/>
        <end position="597"/>
    </location>
</feature>
<keyword evidence="2" id="KW-0812">Transmembrane</keyword>
<dbReference type="InterPro" id="IPR024810">
    <property type="entry name" value="MAB21L/cGLR"/>
</dbReference>
<comment type="caution">
    <text evidence="5">The sequence shown here is derived from an EMBL/GenBank/DDBJ whole genome shotgun (WGS) entry which is preliminary data.</text>
</comment>
<evidence type="ECO:0000256" key="2">
    <source>
        <dbReference type="SAM" id="Phobius"/>
    </source>
</evidence>
<keyword evidence="2" id="KW-1133">Transmembrane helix</keyword>
<feature type="transmembrane region" description="Helical" evidence="2">
    <location>
        <begin position="693"/>
        <end position="710"/>
    </location>
</feature>
<organism evidence="5 6">
    <name type="scientific">Sinanodonta woodiana</name>
    <name type="common">Chinese pond mussel</name>
    <name type="synonym">Anodonta woodiana</name>
    <dbReference type="NCBI Taxonomy" id="1069815"/>
    <lineage>
        <taxon>Eukaryota</taxon>
        <taxon>Metazoa</taxon>
        <taxon>Spiralia</taxon>
        <taxon>Lophotrochozoa</taxon>
        <taxon>Mollusca</taxon>
        <taxon>Bivalvia</taxon>
        <taxon>Autobranchia</taxon>
        <taxon>Heteroconchia</taxon>
        <taxon>Palaeoheterodonta</taxon>
        <taxon>Unionida</taxon>
        <taxon>Unionoidea</taxon>
        <taxon>Unionidae</taxon>
        <taxon>Unioninae</taxon>
        <taxon>Sinanodonta</taxon>
    </lineage>
</organism>
<comment type="similarity">
    <text evidence="1">Belongs to the mab-21 family.</text>
</comment>
<dbReference type="AlphaFoldDB" id="A0ABD3V859"/>
<proteinExistence type="inferred from homology"/>
<name>A0ABD3V859_SINWO</name>